<reference evidence="1" key="1">
    <citation type="journal article" date="2013" name="Environ. Microbiol.">
        <title>Microbiota from the distal guts of lean and obese adolescents exhibit partial functional redundancy besides clear differences in community structure.</title>
        <authorList>
            <person name="Ferrer M."/>
            <person name="Ruiz A."/>
            <person name="Lanza F."/>
            <person name="Haange S.B."/>
            <person name="Oberbach A."/>
            <person name="Till H."/>
            <person name="Bargiela R."/>
            <person name="Campoy C."/>
            <person name="Segura M.T."/>
            <person name="Richter M."/>
            <person name="von Bergen M."/>
            <person name="Seifert J."/>
            <person name="Suarez A."/>
        </authorList>
    </citation>
    <scope>NUCLEOTIDE SEQUENCE</scope>
</reference>
<evidence type="ECO:0000313" key="1">
    <source>
        <dbReference type="EMBL" id="EKC66815.1"/>
    </source>
</evidence>
<sequence length="42" mass="4726">KCEVLTEMLPKAMIICGDATDKELLMEEGLMETEVIYCINGF</sequence>
<protein>
    <submittedName>
        <fullName evidence="1">Uncharacterized protein</fullName>
    </submittedName>
</protein>
<proteinExistence type="predicted"/>
<accession>K1TKG6</accession>
<gene>
    <name evidence="1" type="ORF">LEA_09623</name>
</gene>
<dbReference type="Gene3D" id="3.40.50.720">
    <property type="entry name" value="NAD(P)-binding Rossmann-like Domain"/>
    <property type="match status" value="1"/>
</dbReference>
<name>K1TKG6_9ZZZZ</name>
<feature type="non-terminal residue" evidence="1">
    <location>
        <position position="1"/>
    </location>
</feature>
<comment type="caution">
    <text evidence="1">The sequence shown here is derived from an EMBL/GenBank/DDBJ whole genome shotgun (WGS) entry which is preliminary data.</text>
</comment>
<dbReference type="EMBL" id="AJWY01006452">
    <property type="protein sequence ID" value="EKC66815.1"/>
    <property type="molecule type" value="Genomic_DNA"/>
</dbReference>
<dbReference type="AlphaFoldDB" id="K1TKG6"/>
<organism evidence="1">
    <name type="scientific">human gut metagenome</name>
    <dbReference type="NCBI Taxonomy" id="408170"/>
    <lineage>
        <taxon>unclassified sequences</taxon>
        <taxon>metagenomes</taxon>
        <taxon>organismal metagenomes</taxon>
    </lineage>
</organism>